<comment type="caution">
    <text evidence="1">The sequence shown here is derived from an EMBL/GenBank/DDBJ whole genome shotgun (WGS) entry which is preliminary data.</text>
</comment>
<keyword evidence="2" id="KW-1185">Reference proteome</keyword>
<organism evidence="1 2">
    <name type="scientific">Guyanagaster necrorhizus</name>
    <dbReference type="NCBI Taxonomy" id="856835"/>
    <lineage>
        <taxon>Eukaryota</taxon>
        <taxon>Fungi</taxon>
        <taxon>Dikarya</taxon>
        <taxon>Basidiomycota</taxon>
        <taxon>Agaricomycotina</taxon>
        <taxon>Agaricomycetes</taxon>
        <taxon>Agaricomycetidae</taxon>
        <taxon>Agaricales</taxon>
        <taxon>Marasmiineae</taxon>
        <taxon>Physalacriaceae</taxon>
        <taxon>Guyanagaster</taxon>
    </lineage>
</organism>
<evidence type="ECO:0000313" key="1">
    <source>
        <dbReference type="EMBL" id="KAG7442024.1"/>
    </source>
</evidence>
<sequence>MVVNIIVSDLVLRSVDFVVLTDAQRVLRRKDQPKDEDISTESFCKRLRWALSLMYSPQVWDGCTSPVLLPPMTHHRTCFLLEQSVIHTLWDLVAILVPYHAAISTWSGTALGAGAYRPVGVFHSRNGVWYPDNLRGLGCGGQKSGPWVYGRLRDAYTYR</sequence>
<evidence type="ECO:0000313" key="2">
    <source>
        <dbReference type="Proteomes" id="UP000812287"/>
    </source>
</evidence>
<protein>
    <submittedName>
        <fullName evidence="1">Uncharacterized protein</fullName>
    </submittedName>
</protein>
<gene>
    <name evidence="1" type="ORF">BT62DRAFT_452397</name>
</gene>
<dbReference type="RefSeq" id="XP_043035524.1">
    <property type="nucleotide sequence ID" value="XM_043180950.1"/>
</dbReference>
<proteinExistence type="predicted"/>
<dbReference type="OrthoDB" id="1077582at2759"/>
<dbReference type="GeneID" id="66103246"/>
<reference evidence="1" key="1">
    <citation type="submission" date="2020-11" db="EMBL/GenBank/DDBJ databases">
        <title>Adaptations for nitrogen fixation in a non-lichenized fungal sporocarp promotes dispersal by wood-feeding termites.</title>
        <authorList>
            <consortium name="DOE Joint Genome Institute"/>
            <person name="Koch R.A."/>
            <person name="Yoon G."/>
            <person name="Arayal U."/>
            <person name="Lail K."/>
            <person name="Amirebrahimi M."/>
            <person name="Labutti K."/>
            <person name="Lipzen A."/>
            <person name="Riley R."/>
            <person name="Barry K."/>
            <person name="Henrissat B."/>
            <person name="Grigoriev I.V."/>
            <person name="Herr J.R."/>
            <person name="Aime M.C."/>
        </authorList>
    </citation>
    <scope>NUCLEOTIDE SEQUENCE</scope>
    <source>
        <strain evidence="1">MCA 3950</strain>
    </source>
</reference>
<name>A0A9P8ANN0_9AGAR</name>
<dbReference type="AlphaFoldDB" id="A0A9P8ANN0"/>
<accession>A0A9P8ANN0</accession>
<dbReference type="Proteomes" id="UP000812287">
    <property type="component" value="Unassembled WGS sequence"/>
</dbReference>
<dbReference type="EMBL" id="MU250554">
    <property type="protein sequence ID" value="KAG7442024.1"/>
    <property type="molecule type" value="Genomic_DNA"/>
</dbReference>